<keyword evidence="3" id="KW-0804">Transcription</keyword>
<dbReference type="PANTHER" id="PTHR30136">
    <property type="entry name" value="HELIX-TURN-HELIX TRANSCRIPTIONAL REGULATOR, ICLR FAMILY"/>
    <property type="match status" value="1"/>
</dbReference>
<dbReference type="PROSITE" id="PS51077">
    <property type="entry name" value="HTH_ICLR"/>
    <property type="match status" value="1"/>
</dbReference>
<dbReference type="Pfam" id="PF09339">
    <property type="entry name" value="HTH_IclR"/>
    <property type="match status" value="1"/>
</dbReference>
<keyword evidence="2" id="KW-0238">DNA-binding</keyword>
<protein>
    <submittedName>
        <fullName evidence="6">IclR family transcriptional regulator</fullName>
    </submittedName>
</protein>
<evidence type="ECO:0000256" key="1">
    <source>
        <dbReference type="ARBA" id="ARBA00023015"/>
    </source>
</evidence>
<dbReference type="Pfam" id="PF01614">
    <property type="entry name" value="IclR_C"/>
    <property type="match status" value="1"/>
</dbReference>
<evidence type="ECO:0000259" key="4">
    <source>
        <dbReference type="PROSITE" id="PS51077"/>
    </source>
</evidence>
<sequence length="264" mass="28686">MPASSQTSRHPAFATTLANGLAVLQCFRAGDPILSNRDLAERTGLSKATVSRLTYTLCLKGLLMHDAQLRRYRLGAGVLSLSHALLSGMRLRQLARPLMRELAAATGGTASLGVYDQRHMVYVETSRGHDLIAFRPDIGARLPVMASAMGRAWLAGAGPAQRQAVLDELERHEPEQLRKFSKALAIAVEDWKAHGYCVSEGDWQADVHAVGVPLRMPVDGERLVFNCGVRVERLGAGGLRKEVAPKLRAMVDHIERLVTDGGHG</sequence>
<proteinExistence type="predicted"/>
<evidence type="ECO:0000313" key="6">
    <source>
        <dbReference type="EMBL" id="NYT49718.1"/>
    </source>
</evidence>
<comment type="caution">
    <text evidence="6">The sequence shown here is derived from an EMBL/GenBank/DDBJ whole genome shotgun (WGS) entry which is preliminary data.</text>
</comment>
<dbReference type="AlphaFoldDB" id="A0A853FXX5"/>
<evidence type="ECO:0000256" key="3">
    <source>
        <dbReference type="ARBA" id="ARBA00023163"/>
    </source>
</evidence>
<evidence type="ECO:0000256" key="2">
    <source>
        <dbReference type="ARBA" id="ARBA00023125"/>
    </source>
</evidence>
<feature type="domain" description="IclR-ED" evidence="5">
    <location>
        <begin position="77"/>
        <end position="260"/>
    </location>
</feature>
<dbReference type="Proteomes" id="UP000559809">
    <property type="component" value="Unassembled WGS sequence"/>
</dbReference>
<dbReference type="InterPro" id="IPR050707">
    <property type="entry name" value="HTH_MetabolicPath_Reg"/>
</dbReference>
<keyword evidence="7" id="KW-1185">Reference proteome</keyword>
<dbReference type="InterPro" id="IPR005471">
    <property type="entry name" value="Tscrpt_reg_IclR_N"/>
</dbReference>
<dbReference type="GO" id="GO:0045892">
    <property type="term" value="P:negative regulation of DNA-templated transcription"/>
    <property type="evidence" value="ECO:0007669"/>
    <property type="project" value="TreeGrafter"/>
</dbReference>
<dbReference type="InterPro" id="IPR036388">
    <property type="entry name" value="WH-like_DNA-bd_sf"/>
</dbReference>
<name>A0A853FXX5_9BURK</name>
<reference evidence="6 7" key="1">
    <citation type="submission" date="2020-07" db="EMBL/GenBank/DDBJ databases">
        <title>Taxonomic revisions and descriptions of new bacterial species based on genomic comparisons in the high-G+C-content subgroup of the family Alcaligenaceae.</title>
        <authorList>
            <person name="Szabo A."/>
            <person name="Felfoldi T."/>
        </authorList>
    </citation>
    <scope>NUCLEOTIDE SEQUENCE [LARGE SCALE GENOMIC DNA]</scope>
    <source>
        <strain evidence="6 7">LMG 24012</strain>
    </source>
</reference>
<dbReference type="InterPro" id="IPR029016">
    <property type="entry name" value="GAF-like_dom_sf"/>
</dbReference>
<evidence type="ECO:0000313" key="7">
    <source>
        <dbReference type="Proteomes" id="UP000559809"/>
    </source>
</evidence>
<dbReference type="Gene3D" id="3.30.450.40">
    <property type="match status" value="1"/>
</dbReference>
<dbReference type="GO" id="GO:0003677">
    <property type="term" value="F:DNA binding"/>
    <property type="evidence" value="ECO:0007669"/>
    <property type="project" value="UniProtKB-KW"/>
</dbReference>
<dbReference type="InterPro" id="IPR014757">
    <property type="entry name" value="Tscrpt_reg_IclR_C"/>
</dbReference>
<dbReference type="RefSeq" id="WP_180155030.1">
    <property type="nucleotide sequence ID" value="NZ_JACCEM010000005.1"/>
</dbReference>
<evidence type="ECO:0000259" key="5">
    <source>
        <dbReference type="PROSITE" id="PS51078"/>
    </source>
</evidence>
<dbReference type="EMBL" id="JACCEM010000005">
    <property type="protein sequence ID" value="NYT49718.1"/>
    <property type="molecule type" value="Genomic_DNA"/>
</dbReference>
<dbReference type="Gene3D" id="1.10.10.10">
    <property type="entry name" value="Winged helix-like DNA-binding domain superfamily/Winged helix DNA-binding domain"/>
    <property type="match status" value="1"/>
</dbReference>
<keyword evidence="1" id="KW-0805">Transcription regulation</keyword>
<organism evidence="6 7">
    <name type="scientific">Parapusillimonas granuli</name>
    <dbReference type="NCBI Taxonomy" id="380911"/>
    <lineage>
        <taxon>Bacteria</taxon>
        <taxon>Pseudomonadati</taxon>
        <taxon>Pseudomonadota</taxon>
        <taxon>Betaproteobacteria</taxon>
        <taxon>Burkholderiales</taxon>
        <taxon>Alcaligenaceae</taxon>
        <taxon>Parapusillimonas</taxon>
    </lineage>
</organism>
<dbReference type="InterPro" id="IPR036390">
    <property type="entry name" value="WH_DNA-bd_sf"/>
</dbReference>
<dbReference type="SMART" id="SM00346">
    <property type="entry name" value="HTH_ICLR"/>
    <property type="match status" value="1"/>
</dbReference>
<dbReference type="PANTHER" id="PTHR30136:SF33">
    <property type="entry name" value="TRANSCRIPTIONAL REGULATORY PROTEIN"/>
    <property type="match status" value="1"/>
</dbReference>
<feature type="domain" description="HTH iclR-type" evidence="4">
    <location>
        <begin position="14"/>
        <end position="76"/>
    </location>
</feature>
<gene>
    <name evidence="6" type="ORF">H0A72_10415</name>
</gene>
<dbReference type="GO" id="GO:0003700">
    <property type="term" value="F:DNA-binding transcription factor activity"/>
    <property type="evidence" value="ECO:0007669"/>
    <property type="project" value="TreeGrafter"/>
</dbReference>
<dbReference type="PROSITE" id="PS51078">
    <property type="entry name" value="ICLR_ED"/>
    <property type="match status" value="1"/>
</dbReference>
<dbReference type="SUPFAM" id="SSF55781">
    <property type="entry name" value="GAF domain-like"/>
    <property type="match status" value="1"/>
</dbReference>
<dbReference type="SUPFAM" id="SSF46785">
    <property type="entry name" value="Winged helix' DNA-binding domain"/>
    <property type="match status" value="1"/>
</dbReference>
<accession>A0A853FXX5</accession>